<proteinExistence type="predicted"/>
<evidence type="ECO:0000256" key="1">
    <source>
        <dbReference type="SAM" id="Phobius"/>
    </source>
</evidence>
<dbReference type="EMBL" id="JACVVK020000144">
    <property type="protein sequence ID" value="KAK7488949.1"/>
    <property type="molecule type" value="Genomic_DNA"/>
</dbReference>
<keyword evidence="1" id="KW-1133">Transmembrane helix</keyword>
<feature type="transmembrane region" description="Helical" evidence="1">
    <location>
        <begin position="69"/>
        <end position="94"/>
    </location>
</feature>
<keyword evidence="3" id="KW-1185">Reference proteome</keyword>
<name>A0ABD0KPI6_9CAEN</name>
<reference evidence="2 3" key="1">
    <citation type="journal article" date="2023" name="Sci. Data">
        <title>Genome assembly of the Korean intertidal mud-creeper Batillaria attramentaria.</title>
        <authorList>
            <person name="Patra A.K."/>
            <person name="Ho P.T."/>
            <person name="Jun S."/>
            <person name="Lee S.J."/>
            <person name="Kim Y."/>
            <person name="Won Y.J."/>
        </authorList>
    </citation>
    <scope>NUCLEOTIDE SEQUENCE [LARGE SCALE GENOMIC DNA]</scope>
    <source>
        <strain evidence="2">Wonlab-2016</strain>
    </source>
</reference>
<evidence type="ECO:0000313" key="2">
    <source>
        <dbReference type="EMBL" id="KAK7488949.1"/>
    </source>
</evidence>
<dbReference type="Proteomes" id="UP001519460">
    <property type="component" value="Unassembled WGS sequence"/>
</dbReference>
<accession>A0ABD0KPI6</accession>
<sequence length="220" mass="23542">PNRVKEDTEIKRIASSLKEQFEFIAAELERHTSNLKSAKLGAGIITIVAGGATVVFGIASIILTRGAALPIVGVVAGVVAAGTGIAGTATTLGAEIIGKIIEKSKLEDAKRAWNEFSAVYLAKYNIPRSENVPAASSDAQAILMKFLRDETDAQEALKKFKKLPELSAHENEEIELTGVVLRLFDAVGLLNLIAGQKKHPGELLRQFIGEVVDPVINRGY</sequence>
<gene>
    <name evidence="2" type="ORF">BaRGS_00019753</name>
</gene>
<feature type="transmembrane region" description="Helical" evidence="1">
    <location>
        <begin position="40"/>
        <end position="63"/>
    </location>
</feature>
<keyword evidence="1" id="KW-0472">Membrane</keyword>
<organism evidence="2 3">
    <name type="scientific">Batillaria attramentaria</name>
    <dbReference type="NCBI Taxonomy" id="370345"/>
    <lineage>
        <taxon>Eukaryota</taxon>
        <taxon>Metazoa</taxon>
        <taxon>Spiralia</taxon>
        <taxon>Lophotrochozoa</taxon>
        <taxon>Mollusca</taxon>
        <taxon>Gastropoda</taxon>
        <taxon>Caenogastropoda</taxon>
        <taxon>Sorbeoconcha</taxon>
        <taxon>Cerithioidea</taxon>
        <taxon>Batillariidae</taxon>
        <taxon>Batillaria</taxon>
    </lineage>
</organism>
<evidence type="ECO:0000313" key="3">
    <source>
        <dbReference type="Proteomes" id="UP001519460"/>
    </source>
</evidence>
<dbReference type="AlphaFoldDB" id="A0ABD0KPI6"/>
<feature type="non-terminal residue" evidence="2">
    <location>
        <position position="1"/>
    </location>
</feature>
<protein>
    <submittedName>
        <fullName evidence="2">Uncharacterized protein</fullName>
    </submittedName>
</protein>
<keyword evidence="1" id="KW-0812">Transmembrane</keyword>
<comment type="caution">
    <text evidence="2">The sequence shown here is derived from an EMBL/GenBank/DDBJ whole genome shotgun (WGS) entry which is preliminary data.</text>
</comment>